<name>A0A199UF82_ANACO</name>
<organism evidence="1 2">
    <name type="scientific">Ananas comosus</name>
    <name type="common">Pineapple</name>
    <name type="synonym">Ananas ananas</name>
    <dbReference type="NCBI Taxonomy" id="4615"/>
    <lineage>
        <taxon>Eukaryota</taxon>
        <taxon>Viridiplantae</taxon>
        <taxon>Streptophyta</taxon>
        <taxon>Embryophyta</taxon>
        <taxon>Tracheophyta</taxon>
        <taxon>Spermatophyta</taxon>
        <taxon>Magnoliopsida</taxon>
        <taxon>Liliopsida</taxon>
        <taxon>Poales</taxon>
        <taxon>Bromeliaceae</taxon>
        <taxon>Bromelioideae</taxon>
        <taxon>Ananas</taxon>
    </lineage>
</organism>
<evidence type="ECO:0000313" key="2">
    <source>
        <dbReference type="Proteomes" id="UP000092600"/>
    </source>
</evidence>
<comment type="caution">
    <text evidence="1">The sequence shown here is derived from an EMBL/GenBank/DDBJ whole genome shotgun (WGS) entry which is preliminary data.</text>
</comment>
<dbReference type="Proteomes" id="UP000092600">
    <property type="component" value="Unassembled WGS sequence"/>
</dbReference>
<proteinExistence type="predicted"/>
<dbReference type="EMBL" id="LSRQ01008346">
    <property type="protein sequence ID" value="OAY63403.1"/>
    <property type="molecule type" value="Genomic_DNA"/>
</dbReference>
<protein>
    <submittedName>
        <fullName evidence="1">Uncharacterized protein</fullName>
    </submittedName>
</protein>
<accession>A0A199UF82</accession>
<gene>
    <name evidence="1" type="ORF">ACMD2_17121</name>
</gene>
<sequence>MGSASRRQRRIEGFEARFAGRRCWRRRLHGVGPAAPPAAPLPPAAVLPPEVLLDPHQVAQRVPRLVVQAVRLRAHVNTLPPPPTPSAACFRRRPLRQLPRHLVPPPVHLQVLVALEPLLADLAHVPVGFEQRPWRQRHHLGDHKEKLLVFDGMRRKRVIKRW</sequence>
<reference evidence="1 2" key="1">
    <citation type="journal article" date="2016" name="DNA Res.">
        <title>The draft genome of MD-2 pineapple using hybrid error correction of long reads.</title>
        <authorList>
            <person name="Redwan R.M."/>
            <person name="Saidin A."/>
            <person name="Kumar S.V."/>
        </authorList>
    </citation>
    <scope>NUCLEOTIDE SEQUENCE [LARGE SCALE GENOMIC DNA]</scope>
    <source>
        <strain evidence="2">cv. MD2</strain>
        <tissue evidence="1">Leaf</tissue>
    </source>
</reference>
<dbReference type="AlphaFoldDB" id="A0A199UF82"/>
<evidence type="ECO:0000313" key="1">
    <source>
        <dbReference type="EMBL" id="OAY63403.1"/>
    </source>
</evidence>